<dbReference type="PRINTS" id="PR00039">
    <property type="entry name" value="HTHLYSR"/>
</dbReference>
<name>A0ABT8DH69_9RHOB</name>
<evidence type="ECO:0000313" key="6">
    <source>
        <dbReference type="EMBL" id="MDN3713928.1"/>
    </source>
</evidence>
<feature type="domain" description="HTH lysR-type" evidence="5">
    <location>
        <begin position="1"/>
        <end position="58"/>
    </location>
</feature>
<dbReference type="InterPro" id="IPR036390">
    <property type="entry name" value="WH_DNA-bd_sf"/>
</dbReference>
<dbReference type="Proteomes" id="UP001243846">
    <property type="component" value="Unassembled WGS sequence"/>
</dbReference>
<keyword evidence="3" id="KW-0238">DNA-binding</keyword>
<reference evidence="7" key="1">
    <citation type="journal article" date="2014" name="Int. J. Syst. Evol. Microbiol.">
        <title>Complete genome of a new Firmicutes species belonging to the dominant human colonic microbiota ('Ruminococcus bicirculans') reveals two chromosomes and a selective capacity to utilize plant glucans.</title>
        <authorList>
            <consortium name="NISC Comparative Sequencing Program"/>
            <person name="Wegmann U."/>
            <person name="Louis P."/>
            <person name="Goesmann A."/>
            <person name="Henrissat B."/>
            <person name="Duncan S.H."/>
            <person name="Flint H.J."/>
        </authorList>
    </citation>
    <scope>NUCLEOTIDE SEQUENCE</scope>
    <source>
        <strain evidence="7">CECT 8482</strain>
    </source>
</reference>
<reference evidence="8" key="2">
    <citation type="journal article" date="2019" name="Int. J. Syst. Evol. Microbiol.">
        <title>The Global Catalogue of Microorganisms (GCM) 10K type strain sequencing project: providing services to taxonomists for standard genome sequencing and annotation.</title>
        <authorList>
            <consortium name="The Broad Institute Genomics Platform"/>
            <consortium name="The Broad Institute Genome Sequencing Center for Infectious Disease"/>
            <person name="Wu L."/>
            <person name="Ma J."/>
        </authorList>
    </citation>
    <scope>NUCLEOTIDE SEQUENCE [LARGE SCALE GENOMIC DNA]</scope>
    <source>
        <strain evidence="8">CECT 8482</strain>
    </source>
</reference>
<dbReference type="PANTHER" id="PTHR30126:SF39">
    <property type="entry name" value="HTH-TYPE TRANSCRIPTIONAL REGULATOR CYSL"/>
    <property type="match status" value="1"/>
</dbReference>
<protein>
    <submittedName>
        <fullName evidence="7">LysR family transcriptional regulator</fullName>
    </submittedName>
</protein>
<accession>A0ABT8DH69</accession>
<keyword evidence="2" id="KW-0805">Transcription regulation</keyword>
<keyword evidence="8" id="KW-1185">Reference proteome</keyword>
<dbReference type="Pfam" id="PF00126">
    <property type="entry name" value="HTH_1"/>
    <property type="match status" value="1"/>
</dbReference>
<evidence type="ECO:0000259" key="5">
    <source>
        <dbReference type="PROSITE" id="PS50931"/>
    </source>
</evidence>
<evidence type="ECO:0000256" key="1">
    <source>
        <dbReference type="ARBA" id="ARBA00009437"/>
    </source>
</evidence>
<comment type="caution">
    <text evidence="7">The sequence shown here is derived from an EMBL/GenBank/DDBJ whole genome shotgun (WGS) entry which is preliminary data.</text>
</comment>
<organism evidence="7 8">
    <name type="scientific">Paracoccus cavernae</name>
    <dbReference type="NCBI Taxonomy" id="1571207"/>
    <lineage>
        <taxon>Bacteria</taxon>
        <taxon>Pseudomonadati</taxon>
        <taxon>Pseudomonadota</taxon>
        <taxon>Alphaproteobacteria</taxon>
        <taxon>Rhodobacterales</taxon>
        <taxon>Paracoccaceae</taxon>
        <taxon>Paracoccus</taxon>
    </lineage>
</organism>
<dbReference type="Gene3D" id="1.10.10.10">
    <property type="entry name" value="Winged helix-like DNA-binding domain superfamily/Winged helix DNA-binding domain"/>
    <property type="match status" value="1"/>
</dbReference>
<evidence type="ECO:0000313" key="7">
    <source>
        <dbReference type="EMBL" id="MDN3714219.1"/>
    </source>
</evidence>
<evidence type="ECO:0000313" key="8">
    <source>
        <dbReference type="Proteomes" id="UP001243846"/>
    </source>
</evidence>
<dbReference type="Gene3D" id="3.40.190.290">
    <property type="match status" value="1"/>
</dbReference>
<dbReference type="EMBL" id="JAUFRC010000003">
    <property type="protein sequence ID" value="MDN3713928.1"/>
    <property type="molecule type" value="Genomic_DNA"/>
</dbReference>
<dbReference type="PANTHER" id="PTHR30126">
    <property type="entry name" value="HTH-TYPE TRANSCRIPTIONAL REGULATOR"/>
    <property type="match status" value="1"/>
</dbReference>
<dbReference type="PROSITE" id="PS50931">
    <property type="entry name" value="HTH_LYSR"/>
    <property type="match status" value="1"/>
</dbReference>
<proteinExistence type="inferred from homology"/>
<dbReference type="SUPFAM" id="SSF46785">
    <property type="entry name" value="Winged helix' DNA-binding domain"/>
    <property type="match status" value="1"/>
</dbReference>
<evidence type="ECO:0000256" key="4">
    <source>
        <dbReference type="ARBA" id="ARBA00023163"/>
    </source>
</evidence>
<dbReference type="Pfam" id="PF03466">
    <property type="entry name" value="LysR_substrate"/>
    <property type="match status" value="1"/>
</dbReference>
<dbReference type="SUPFAM" id="SSF53850">
    <property type="entry name" value="Periplasmic binding protein-like II"/>
    <property type="match status" value="1"/>
</dbReference>
<reference evidence="7" key="3">
    <citation type="submission" date="2023-06" db="EMBL/GenBank/DDBJ databases">
        <authorList>
            <person name="Lucena T."/>
            <person name="Sun Q."/>
        </authorList>
    </citation>
    <scope>NUCLEOTIDE SEQUENCE</scope>
    <source>
        <strain evidence="7">CECT 8482</strain>
    </source>
</reference>
<dbReference type="InterPro" id="IPR005119">
    <property type="entry name" value="LysR_subst-bd"/>
</dbReference>
<sequence>MTFEQLRIFLMVAELEHVTEAARRLNLTQSAVSGAIATLENTHQVALFDRVGRGIRLTEAGRILQEKARGILAGVQDAETTLGDLSGLRIGALRIFASQTVASHWLPRFVMEYKALHPAIDLDIAVGNTSQCLDAVQRGACDLGFVEGEVESRLSGPEAARIAVSAVAQDQLVLIAAPTHPWAVRPPARLRQGFAAQLWVMRESGSGTRSSFEDQLRRMGGDPAALRVMMEFSTNEAVCSAVEHSPVWGSCRVWSRVR</sequence>
<evidence type="ECO:0000256" key="2">
    <source>
        <dbReference type="ARBA" id="ARBA00023015"/>
    </source>
</evidence>
<evidence type="ECO:0000256" key="3">
    <source>
        <dbReference type="ARBA" id="ARBA00023125"/>
    </source>
</evidence>
<comment type="similarity">
    <text evidence="1">Belongs to the LysR transcriptional regulatory family.</text>
</comment>
<gene>
    <name evidence="6" type="ORF">QWZ10_23005</name>
    <name evidence="7" type="ORF">QWZ10_24835</name>
</gene>
<dbReference type="EMBL" id="JAUFRC010000003">
    <property type="protein sequence ID" value="MDN3714219.1"/>
    <property type="molecule type" value="Genomic_DNA"/>
</dbReference>
<dbReference type="InterPro" id="IPR000847">
    <property type="entry name" value="LysR_HTH_N"/>
</dbReference>
<keyword evidence="4" id="KW-0804">Transcription</keyword>
<dbReference type="InterPro" id="IPR036388">
    <property type="entry name" value="WH-like_DNA-bd_sf"/>
</dbReference>